<keyword evidence="3" id="KW-1185">Reference proteome</keyword>
<comment type="caution">
    <text evidence="2">The sequence shown here is derived from an EMBL/GenBank/DDBJ whole genome shotgun (WGS) entry which is preliminary data.</text>
</comment>
<evidence type="ECO:0000256" key="1">
    <source>
        <dbReference type="SAM" id="SignalP"/>
    </source>
</evidence>
<evidence type="ECO:0000313" key="2">
    <source>
        <dbReference type="EMBL" id="MBL6078712.1"/>
    </source>
</evidence>
<dbReference type="EMBL" id="JAETWB010000004">
    <property type="protein sequence ID" value="MBL6078712.1"/>
    <property type="molecule type" value="Genomic_DNA"/>
</dbReference>
<evidence type="ECO:0000313" key="3">
    <source>
        <dbReference type="Proteomes" id="UP000660885"/>
    </source>
</evidence>
<organism evidence="2 3">
    <name type="scientific">Belnapia arida</name>
    <dbReference type="NCBI Taxonomy" id="2804533"/>
    <lineage>
        <taxon>Bacteria</taxon>
        <taxon>Pseudomonadati</taxon>
        <taxon>Pseudomonadota</taxon>
        <taxon>Alphaproteobacteria</taxon>
        <taxon>Acetobacterales</taxon>
        <taxon>Roseomonadaceae</taxon>
        <taxon>Belnapia</taxon>
    </lineage>
</organism>
<keyword evidence="1" id="KW-0732">Signal</keyword>
<proteinExistence type="predicted"/>
<dbReference type="Proteomes" id="UP000660885">
    <property type="component" value="Unassembled WGS sequence"/>
</dbReference>
<name>A0ABS1U4S1_9PROT</name>
<reference evidence="2 3" key="1">
    <citation type="submission" date="2021-01" db="EMBL/GenBank/DDBJ databases">
        <title>Belnapia mucosa sp. nov. and Belnapia arida sp. nov., isolated from the Tabernas Desert (Almeria, Spain).</title>
        <authorList>
            <person name="Molina-Menor E."/>
            <person name="Vidal-Verdu A."/>
            <person name="Calonge A."/>
            <person name="Satari L."/>
            <person name="Pereto J."/>
            <person name="Porcar M."/>
        </authorList>
    </citation>
    <scope>NUCLEOTIDE SEQUENCE [LARGE SCALE GENOMIC DNA]</scope>
    <source>
        <strain evidence="2 3">T18</strain>
    </source>
</reference>
<accession>A0ABS1U4S1</accession>
<gene>
    <name evidence="2" type="ORF">JMJ56_11895</name>
</gene>
<feature type="signal peptide" evidence="1">
    <location>
        <begin position="1"/>
        <end position="21"/>
    </location>
</feature>
<dbReference type="RefSeq" id="WP_202831925.1">
    <property type="nucleotide sequence ID" value="NZ_JAETWB010000004.1"/>
</dbReference>
<sequence length="480" mass="51915">MHRLLLMALLSVTPLAGRVFAQPASVPAREAVVANDTDRTLLELYVFRPGAEDGADRLGSGVLPPRATLRVPLGRTRDCNFEARAVFEGGDEMRRRADLCRSPRIAFADTGPVREVTVSNQSDRVVRELYLAPAGSRGGRGREWGADRLGSGTVAAGEDFRLRLRNMAGCSVDVRVVYDDDEEEVRERQDVCRSPRLAFGDPNLPVREVTVTNRGRRTLRELYARAAGREGWGGDRLGAEMIDPRGDFRLRLRGEACRFDLRAVFEDNREEVQRGLDLCAQQRVGFGASVIGEGGARRVTLVNGFGRTVREAYLSPADSDDWGEDALGGEVIAPGARGALPMEGGCRADLRIVFDNDSAEERRDIDICALGTLALRPGWTVDELAAEAPGDGAKEPQPGSIRLRNAAGLPVVELYADPPGSKRGEDRLGQTVLGTGEAMDFAPPGGPGECQADLVAVFRDGRELALPGTDLCAGREVVLQ</sequence>
<feature type="chain" id="PRO_5046896653" evidence="1">
    <location>
        <begin position="22"/>
        <end position="480"/>
    </location>
</feature>
<protein>
    <submittedName>
        <fullName evidence="2">Uncharacterized protein</fullName>
    </submittedName>
</protein>